<keyword evidence="2" id="KW-1185">Reference proteome</keyword>
<accession>A0ABP8WBF9</accession>
<dbReference type="InterPro" id="IPR036388">
    <property type="entry name" value="WH-like_DNA-bd_sf"/>
</dbReference>
<dbReference type="Proteomes" id="UP001501295">
    <property type="component" value="Unassembled WGS sequence"/>
</dbReference>
<reference evidence="2" key="1">
    <citation type="journal article" date="2019" name="Int. J. Syst. Evol. Microbiol.">
        <title>The Global Catalogue of Microorganisms (GCM) 10K type strain sequencing project: providing services to taxonomists for standard genome sequencing and annotation.</title>
        <authorList>
            <consortium name="The Broad Institute Genomics Platform"/>
            <consortium name="The Broad Institute Genome Sequencing Center for Infectious Disease"/>
            <person name="Wu L."/>
            <person name="Ma J."/>
        </authorList>
    </citation>
    <scope>NUCLEOTIDE SEQUENCE [LARGE SCALE GENOMIC DNA]</scope>
    <source>
        <strain evidence="2">JCM 18956</strain>
    </source>
</reference>
<dbReference type="EMBL" id="BAABLM010000010">
    <property type="protein sequence ID" value="GAA4684537.1"/>
    <property type="molecule type" value="Genomic_DNA"/>
</dbReference>
<organism evidence="1 2">
    <name type="scientific">Frondihabitans cladoniiphilus</name>
    <dbReference type="NCBI Taxonomy" id="715785"/>
    <lineage>
        <taxon>Bacteria</taxon>
        <taxon>Bacillati</taxon>
        <taxon>Actinomycetota</taxon>
        <taxon>Actinomycetes</taxon>
        <taxon>Micrococcales</taxon>
        <taxon>Microbacteriaceae</taxon>
        <taxon>Frondihabitans</taxon>
    </lineage>
</organism>
<dbReference type="SUPFAM" id="SSF88659">
    <property type="entry name" value="Sigma3 and sigma4 domains of RNA polymerase sigma factors"/>
    <property type="match status" value="1"/>
</dbReference>
<name>A0ABP8WBF9_9MICO</name>
<comment type="caution">
    <text evidence="1">The sequence shown here is derived from an EMBL/GenBank/DDBJ whole genome shotgun (WGS) entry which is preliminary data.</text>
</comment>
<dbReference type="Gene3D" id="1.10.10.10">
    <property type="entry name" value="Winged helix-like DNA-binding domain superfamily/Winged helix DNA-binding domain"/>
    <property type="match status" value="1"/>
</dbReference>
<evidence type="ECO:0000313" key="2">
    <source>
        <dbReference type="Proteomes" id="UP001501295"/>
    </source>
</evidence>
<protein>
    <recommendedName>
        <fullName evidence="3">Sigma-70-like protein</fullName>
    </recommendedName>
</protein>
<evidence type="ECO:0008006" key="3">
    <source>
        <dbReference type="Google" id="ProtNLM"/>
    </source>
</evidence>
<sequence length="140" mass="15170">MVAMTTYTVTAERSGKWWVLQALEVPGALSQVARLAQADEIKEAISFVAGMPVDEVEIRVLPVLPLAPSNHLDRARVLQAEAARVEAEASLELRAAIDGFIEDGLSLRDIGWVLGLSHQRVHQIVNQAPAKLPSTTPRAS</sequence>
<evidence type="ECO:0000313" key="1">
    <source>
        <dbReference type="EMBL" id="GAA4684537.1"/>
    </source>
</evidence>
<proteinExistence type="predicted"/>
<dbReference type="InterPro" id="IPR013324">
    <property type="entry name" value="RNA_pol_sigma_r3/r4-like"/>
</dbReference>
<gene>
    <name evidence="1" type="ORF">GCM10025780_33220</name>
</gene>